<evidence type="ECO:0000256" key="7">
    <source>
        <dbReference type="SAM" id="MobiDB-lite"/>
    </source>
</evidence>
<evidence type="ECO:0000256" key="5">
    <source>
        <dbReference type="ARBA" id="ARBA00023006"/>
    </source>
</evidence>
<keyword evidence="9" id="KW-1185">Reference proteome</keyword>
<accession>A0ABQ5S8X1</accession>
<dbReference type="PANTHER" id="PTHR14957">
    <property type="entry name" value="UBIQUITIN-LIKE-CONJUGATING ENZYME ATG10"/>
    <property type="match status" value="1"/>
</dbReference>
<sequence>MLASSNWRQTLQLFQSADNSHPWQLRETPMGPYLAMEGVPRLPIRQANADIIGPAVQPVLLDYHVCYSHSYQVPIMCFQVASIGAVPYGDSITQGTHGEPLSLSSLREEIFPLWPSEREQLQWFVMQQEHPLLPGPCWLSLHPCHTATVLALALGLDVGNVRRGDVAVDGGAADGSATSAVDCGGDGDGGGGANGVSAHAGAFSSAVATLSAPAEPHERHHRGATAGHCLVMKNYPVRANGTVKLLPVPSVTGQPQQAAGRGGSANEDVPDLDQLLDSGGAYSSAGSRSVNPGRENAAAMEPIESMAGGLEAVQATIRGVAVGPPGMQWQGGDVPFCESDPRSLQHYICVWFSLVGPHVGLEVPMDMMQL</sequence>
<evidence type="ECO:0000256" key="1">
    <source>
        <dbReference type="ARBA" id="ARBA00005696"/>
    </source>
</evidence>
<keyword evidence="4" id="KW-0833">Ubl conjugation pathway</keyword>
<keyword evidence="5" id="KW-0072">Autophagy</keyword>
<evidence type="ECO:0000256" key="6">
    <source>
        <dbReference type="ARBA" id="ARBA00029833"/>
    </source>
</evidence>
<evidence type="ECO:0000313" key="9">
    <source>
        <dbReference type="Proteomes" id="UP001165090"/>
    </source>
</evidence>
<comment type="caution">
    <text evidence="8">The sequence shown here is derived from an EMBL/GenBank/DDBJ whole genome shotgun (WGS) entry which is preliminary data.</text>
</comment>
<evidence type="ECO:0000313" key="8">
    <source>
        <dbReference type="EMBL" id="GLI66099.1"/>
    </source>
</evidence>
<keyword evidence="3" id="KW-0808">Transferase</keyword>
<feature type="region of interest" description="Disordered" evidence="7">
    <location>
        <begin position="247"/>
        <end position="293"/>
    </location>
</feature>
<dbReference type="Proteomes" id="UP001165090">
    <property type="component" value="Unassembled WGS sequence"/>
</dbReference>
<evidence type="ECO:0000256" key="3">
    <source>
        <dbReference type="ARBA" id="ARBA00022679"/>
    </source>
</evidence>
<evidence type="ECO:0000256" key="4">
    <source>
        <dbReference type="ARBA" id="ARBA00022786"/>
    </source>
</evidence>
<gene>
    <name evidence="8" type="ORF">VaNZ11_009703</name>
</gene>
<evidence type="ECO:0000256" key="2">
    <source>
        <dbReference type="ARBA" id="ARBA00021099"/>
    </source>
</evidence>
<reference evidence="8 9" key="1">
    <citation type="journal article" date="2023" name="IScience">
        <title>Expanded male sex-determining region conserved during the evolution of homothallism in the green alga Volvox.</title>
        <authorList>
            <person name="Yamamoto K."/>
            <person name="Matsuzaki R."/>
            <person name="Mahakham W."/>
            <person name="Heman W."/>
            <person name="Sekimoto H."/>
            <person name="Kawachi M."/>
            <person name="Minakuchi Y."/>
            <person name="Toyoda A."/>
            <person name="Nozaki H."/>
        </authorList>
    </citation>
    <scope>NUCLEOTIDE SEQUENCE [LARGE SCALE GENOMIC DNA]</scope>
    <source>
        <strain evidence="8 9">NIES-4468</strain>
    </source>
</reference>
<proteinExistence type="inferred from homology"/>
<organism evidence="8 9">
    <name type="scientific">Volvox africanus</name>
    <dbReference type="NCBI Taxonomy" id="51714"/>
    <lineage>
        <taxon>Eukaryota</taxon>
        <taxon>Viridiplantae</taxon>
        <taxon>Chlorophyta</taxon>
        <taxon>core chlorophytes</taxon>
        <taxon>Chlorophyceae</taxon>
        <taxon>CS clade</taxon>
        <taxon>Chlamydomonadales</taxon>
        <taxon>Volvocaceae</taxon>
        <taxon>Volvox</taxon>
    </lineage>
</organism>
<comment type="similarity">
    <text evidence="1">Belongs to the ATG10 family.</text>
</comment>
<feature type="compositionally biased region" description="Low complexity" evidence="7">
    <location>
        <begin position="278"/>
        <end position="289"/>
    </location>
</feature>
<protein>
    <recommendedName>
        <fullName evidence="2">Ubiquitin-like-conjugating enzyme ATG10</fullName>
    </recommendedName>
    <alternativeName>
        <fullName evidence="6">Autophagy-related protein 10</fullName>
    </alternativeName>
</protein>
<dbReference type="Gene3D" id="3.30.1460.50">
    <property type="match status" value="1"/>
</dbReference>
<name>A0ABQ5S8X1_9CHLO</name>
<dbReference type="InterPro" id="IPR007135">
    <property type="entry name" value="Atg3/Atg10"/>
</dbReference>
<dbReference type="PANTHER" id="PTHR14957:SF1">
    <property type="entry name" value="UBIQUITIN-LIKE-CONJUGATING ENZYME ATG10"/>
    <property type="match status" value="1"/>
</dbReference>
<dbReference type="Pfam" id="PF03987">
    <property type="entry name" value="Autophagy_act_C"/>
    <property type="match status" value="1"/>
</dbReference>
<dbReference type="EMBL" id="BSDZ01000028">
    <property type="protein sequence ID" value="GLI66099.1"/>
    <property type="molecule type" value="Genomic_DNA"/>
</dbReference>